<dbReference type="AlphaFoldDB" id="A0AA90H7F8"/>
<proteinExistence type="predicted"/>
<accession>A0AA90H7F8</accession>
<feature type="region of interest" description="Disordered" evidence="1">
    <location>
        <begin position="163"/>
        <end position="182"/>
    </location>
</feature>
<sequence length="198" mass="20710">MGDQPHQEYARAVAGAFAGARHPARWNAAGAGPQEWAAVFEWRAGEPGADPAVWPHGVMLTWTQPAGWTAVDPDPDPSTAAFTLALPVDRLATPASLAVLLPLLLTGAFDDLPRAGARWQDPRAPELAHLLGLGPPADGLVTLFGGPLDGRVVDIGDAPARETPGGLVALPQDDSGAPDDVLYARDPTGTWRWVDGRG</sequence>
<comment type="caution">
    <text evidence="2">The sequence shown here is derived from an EMBL/GenBank/DDBJ whole genome shotgun (WGS) entry which is preliminary data.</text>
</comment>
<dbReference type="EMBL" id="JABXJJ020000034">
    <property type="protein sequence ID" value="MDI5972616.1"/>
    <property type="molecule type" value="Genomic_DNA"/>
</dbReference>
<protein>
    <submittedName>
        <fullName evidence="2">Uncharacterized protein</fullName>
    </submittedName>
</protein>
<dbReference type="RefSeq" id="WP_271318555.1">
    <property type="nucleotide sequence ID" value="NZ_JABXJJ020000034.1"/>
</dbReference>
<reference evidence="2" key="1">
    <citation type="submission" date="2023-05" db="EMBL/GenBank/DDBJ databases">
        <title>Streptantibioticus silvisoli sp. nov., acidotolerant actinomycetes 1 from pine litter.</title>
        <authorList>
            <person name="Swiecimska M."/>
            <person name="Golinska P."/>
            <person name="Sangal V."/>
            <person name="Wachnowicz B."/>
            <person name="Goodfellow M."/>
        </authorList>
    </citation>
    <scope>NUCLEOTIDE SEQUENCE</scope>
    <source>
        <strain evidence="2">SL13</strain>
    </source>
</reference>
<evidence type="ECO:0000313" key="2">
    <source>
        <dbReference type="EMBL" id="MDI5972616.1"/>
    </source>
</evidence>
<gene>
    <name evidence="2" type="ORF">POF50_025290</name>
</gene>
<organism evidence="2">
    <name type="scientific">Streptantibioticus silvisoli</name>
    <dbReference type="NCBI Taxonomy" id="2705255"/>
    <lineage>
        <taxon>Bacteria</taxon>
        <taxon>Bacillati</taxon>
        <taxon>Actinomycetota</taxon>
        <taxon>Actinomycetes</taxon>
        <taxon>Kitasatosporales</taxon>
        <taxon>Streptomycetaceae</taxon>
        <taxon>Streptantibioticus</taxon>
    </lineage>
</organism>
<name>A0AA90H7F8_9ACTN</name>
<evidence type="ECO:0000256" key="1">
    <source>
        <dbReference type="SAM" id="MobiDB-lite"/>
    </source>
</evidence>